<proteinExistence type="evidence at transcript level"/>
<dbReference type="EMBL" id="GACK01009228">
    <property type="protein sequence ID" value="JAA55806.1"/>
    <property type="molecule type" value="mRNA"/>
</dbReference>
<evidence type="ECO:0000313" key="2">
    <source>
        <dbReference type="EMBL" id="JAA55806.1"/>
    </source>
</evidence>
<evidence type="ECO:0000256" key="1">
    <source>
        <dbReference type="SAM" id="SignalP"/>
    </source>
</evidence>
<keyword evidence="1" id="KW-0732">Signal</keyword>
<organism evidence="2">
    <name type="scientific">Rhipicephalus pulchellus</name>
    <name type="common">Yellow backed tick</name>
    <name type="synonym">Dermacentor pulchellus</name>
    <dbReference type="NCBI Taxonomy" id="72859"/>
    <lineage>
        <taxon>Eukaryota</taxon>
        <taxon>Metazoa</taxon>
        <taxon>Ecdysozoa</taxon>
        <taxon>Arthropoda</taxon>
        <taxon>Chelicerata</taxon>
        <taxon>Arachnida</taxon>
        <taxon>Acari</taxon>
        <taxon>Parasitiformes</taxon>
        <taxon>Ixodida</taxon>
        <taxon>Ixodoidea</taxon>
        <taxon>Ixodidae</taxon>
        <taxon>Rhipicephalinae</taxon>
        <taxon>Rhipicephalus</taxon>
        <taxon>Rhipicephalus</taxon>
    </lineage>
</organism>
<dbReference type="AlphaFoldDB" id="L7LUP9"/>
<accession>L7LUP9</accession>
<feature type="signal peptide" evidence="1">
    <location>
        <begin position="1"/>
        <end position="24"/>
    </location>
</feature>
<reference evidence="2" key="2">
    <citation type="journal article" date="2015" name="J. Proteomics">
        <title>Sexual differences in the sialomes of the zebra tick, Rhipicephalus pulchellus.</title>
        <authorList>
            <person name="Tan A.W."/>
            <person name="Francischetti I.M."/>
            <person name="Slovak M."/>
            <person name="Kini R.M."/>
            <person name="Ribeiro J.M."/>
        </authorList>
    </citation>
    <scope>NUCLEOTIDE SEQUENCE</scope>
    <source>
        <tissue evidence="2">Salivary gland</tissue>
    </source>
</reference>
<protein>
    <recommendedName>
        <fullName evidence="3">Monolaris</fullName>
    </recommendedName>
</protein>
<name>L7LUP9_RHIPC</name>
<feature type="chain" id="PRO_5003980598" description="Monolaris" evidence="1">
    <location>
        <begin position="25"/>
        <end position="104"/>
    </location>
</feature>
<sequence length="104" mass="11620">MRLLLWVTAVCSIVCLIHTHGAHGGCMGRCSPILETSRSGRRRFKWTYHLNNSNVCRNIRTGTCAAKKALFKSCGQCLRDCFTPPDGITTEQYGRMICQTPVRG</sequence>
<reference evidence="2" key="1">
    <citation type="submission" date="2012-11" db="EMBL/GenBank/DDBJ databases">
        <authorList>
            <person name="Lucero-Rivera Y.E."/>
            <person name="Tovar-Ramirez D."/>
        </authorList>
    </citation>
    <scope>NUCLEOTIDE SEQUENCE</scope>
    <source>
        <tissue evidence="2">Salivary gland</tissue>
    </source>
</reference>
<evidence type="ECO:0008006" key="3">
    <source>
        <dbReference type="Google" id="ProtNLM"/>
    </source>
</evidence>